<feature type="transmembrane region" description="Helical" evidence="5">
    <location>
        <begin position="117"/>
        <end position="136"/>
    </location>
</feature>
<dbReference type="InterPro" id="IPR003825">
    <property type="entry name" value="Colicin-V_CvpA"/>
</dbReference>
<sequence>MGSGFCFTASPIFICMTIDIIALVVLAIAVWKGLQKGLVVGLFSFIGIFVGAAAALKLSGMAGQYLLAQFPNLGPWVPLLSFILVFAGVVILVRLIAAFIEKTLEWSMMGWANKLGGILFFTLLYALLFSIALFYADKMALLSAETKQASVAYSILQPLAPILMDGMGKLIPIFKDLFGELEAAFDGLTTAAPKPA</sequence>
<gene>
    <name evidence="6" type="ORF">GLV81_17255</name>
</gene>
<dbReference type="Proteomes" id="UP000426027">
    <property type="component" value="Chromosome"/>
</dbReference>
<evidence type="ECO:0000256" key="4">
    <source>
        <dbReference type="ARBA" id="ARBA00023136"/>
    </source>
</evidence>
<proteinExistence type="predicted"/>
<accession>A0A6I6GWZ6</accession>
<protein>
    <submittedName>
        <fullName evidence="6">CvpA family protein</fullName>
    </submittedName>
</protein>
<dbReference type="PANTHER" id="PTHR37306:SF1">
    <property type="entry name" value="COLICIN V PRODUCTION PROTEIN"/>
    <property type="match status" value="1"/>
</dbReference>
<feature type="transmembrane region" description="Helical" evidence="5">
    <location>
        <begin position="12"/>
        <end position="31"/>
    </location>
</feature>
<dbReference type="EMBL" id="CP046566">
    <property type="protein sequence ID" value="QGW29629.1"/>
    <property type="molecule type" value="Genomic_DNA"/>
</dbReference>
<evidence type="ECO:0000313" key="7">
    <source>
        <dbReference type="Proteomes" id="UP000426027"/>
    </source>
</evidence>
<keyword evidence="4 5" id="KW-0472">Membrane</keyword>
<dbReference type="GO" id="GO:0016020">
    <property type="term" value="C:membrane"/>
    <property type="evidence" value="ECO:0007669"/>
    <property type="project" value="UniProtKB-SubCell"/>
</dbReference>
<feature type="transmembrane region" description="Helical" evidence="5">
    <location>
        <begin position="37"/>
        <end position="56"/>
    </location>
</feature>
<dbReference type="Pfam" id="PF02674">
    <property type="entry name" value="Colicin_V"/>
    <property type="match status" value="1"/>
</dbReference>
<dbReference type="GO" id="GO:0009403">
    <property type="term" value="P:toxin biosynthetic process"/>
    <property type="evidence" value="ECO:0007669"/>
    <property type="project" value="InterPro"/>
</dbReference>
<reference evidence="6 7" key="1">
    <citation type="submission" date="2019-11" db="EMBL/GenBank/DDBJ databases">
        <authorList>
            <person name="Im W.T."/>
        </authorList>
    </citation>
    <scope>NUCLEOTIDE SEQUENCE [LARGE SCALE GENOMIC DNA]</scope>
    <source>
        <strain evidence="6 7">SB-02</strain>
    </source>
</reference>
<evidence type="ECO:0000256" key="5">
    <source>
        <dbReference type="SAM" id="Phobius"/>
    </source>
</evidence>
<feature type="transmembrane region" description="Helical" evidence="5">
    <location>
        <begin position="76"/>
        <end position="97"/>
    </location>
</feature>
<organism evidence="6 7">
    <name type="scientific">Phnomibacter ginsenosidimutans</name>
    <dbReference type="NCBI Taxonomy" id="2676868"/>
    <lineage>
        <taxon>Bacteria</taxon>
        <taxon>Pseudomonadati</taxon>
        <taxon>Bacteroidota</taxon>
        <taxon>Chitinophagia</taxon>
        <taxon>Chitinophagales</taxon>
        <taxon>Chitinophagaceae</taxon>
        <taxon>Phnomibacter</taxon>
    </lineage>
</organism>
<evidence type="ECO:0000256" key="1">
    <source>
        <dbReference type="ARBA" id="ARBA00004141"/>
    </source>
</evidence>
<keyword evidence="2 5" id="KW-0812">Transmembrane</keyword>
<keyword evidence="7" id="KW-1185">Reference proteome</keyword>
<dbReference type="AlphaFoldDB" id="A0A6I6GWZ6"/>
<evidence type="ECO:0000256" key="2">
    <source>
        <dbReference type="ARBA" id="ARBA00022692"/>
    </source>
</evidence>
<keyword evidence="3 5" id="KW-1133">Transmembrane helix</keyword>
<comment type="subcellular location">
    <subcellularLocation>
        <location evidence="1">Membrane</location>
        <topology evidence="1">Multi-pass membrane protein</topology>
    </subcellularLocation>
</comment>
<evidence type="ECO:0000256" key="3">
    <source>
        <dbReference type="ARBA" id="ARBA00022989"/>
    </source>
</evidence>
<name>A0A6I6GWZ6_9BACT</name>
<evidence type="ECO:0000313" key="6">
    <source>
        <dbReference type="EMBL" id="QGW29629.1"/>
    </source>
</evidence>
<dbReference type="KEGG" id="fls:GLV81_17255"/>
<dbReference type="PANTHER" id="PTHR37306">
    <property type="entry name" value="COLICIN V PRODUCTION PROTEIN"/>
    <property type="match status" value="1"/>
</dbReference>